<feature type="domain" description="TIR" evidence="1">
    <location>
        <begin position="39"/>
        <end position="176"/>
    </location>
</feature>
<comment type="caution">
    <text evidence="2">The sequence shown here is derived from an EMBL/GenBank/DDBJ whole genome shotgun (WGS) entry which is preliminary data.</text>
</comment>
<evidence type="ECO:0000259" key="1">
    <source>
        <dbReference type="SMART" id="SM00255"/>
    </source>
</evidence>
<reference evidence="2 3" key="1">
    <citation type="submission" date="2024-09" db="EMBL/GenBank/DDBJ databases">
        <authorList>
            <person name="Sun Q."/>
            <person name="Mori K."/>
        </authorList>
    </citation>
    <scope>NUCLEOTIDE SEQUENCE [LARGE SCALE GENOMIC DNA]</scope>
    <source>
        <strain evidence="2 3">JCM 3324</strain>
    </source>
</reference>
<dbReference type="Gene3D" id="3.40.50.10140">
    <property type="entry name" value="Toll/interleukin-1 receptor homology (TIR) domain"/>
    <property type="match status" value="1"/>
</dbReference>
<protein>
    <submittedName>
        <fullName evidence="2">Toll/interleukin-1 receptor domain-containing protein</fullName>
    </submittedName>
</protein>
<dbReference type="RefSeq" id="WP_379484595.1">
    <property type="nucleotide sequence ID" value="NZ_JBHMCF010000040.1"/>
</dbReference>
<dbReference type="SUPFAM" id="SSF52200">
    <property type="entry name" value="Toll/Interleukin receptor TIR domain"/>
    <property type="match status" value="1"/>
</dbReference>
<accession>A0ABV5NX84</accession>
<organism evidence="2 3">
    <name type="scientific">Nonomuraea salmonea</name>
    <dbReference type="NCBI Taxonomy" id="46181"/>
    <lineage>
        <taxon>Bacteria</taxon>
        <taxon>Bacillati</taxon>
        <taxon>Actinomycetota</taxon>
        <taxon>Actinomycetes</taxon>
        <taxon>Streptosporangiales</taxon>
        <taxon>Streptosporangiaceae</taxon>
        <taxon>Nonomuraea</taxon>
    </lineage>
</organism>
<keyword evidence="2" id="KW-0675">Receptor</keyword>
<dbReference type="InterPro" id="IPR035897">
    <property type="entry name" value="Toll_tir_struct_dom_sf"/>
</dbReference>
<proteinExistence type="predicted"/>
<evidence type="ECO:0000313" key="3">
    <source>
        <dbReference type="Proteomes" id="UP001589568"/>
    </source>
</evidence>
<keyword evidence="3" id="KW-1185">Reference proteome</keyword>
<dbReference type="SMART" id="SM00255">
    <property type="entry name" value="TIR"/>
    <property type="match status" value="1"/>
</dbReference>
<sequence length="389" mass="43839">MSAYVAGCPESSRHLRETRCVLWVFYTGLVALSPDSGYAYDVCLSYAGEQRAYVELVAAGLRRAGVRVFFDAYEQATLWGKDLYEHLSHIYQEAAQYCVLFASAEYAAKVWTSHERRNAQARALNANEEYILPARFDDTKIPGLSPTVAYIDLRGIAPEDLVGLILEKLRPHDGEERLLTIALPVVPRSSSEQMRLLSEKPPAWEYILFASELQMGQRALLDKWHDHELGYAARSGKHIDPESAPSYLEAKFSEIQEIISAIELIFSCSAQNRAFGEPGQAGDEERIKHLARKLLHIYEGLLDWSAHLRSLSVPSEFTRAFRLAASFSDQPLREIRQFIESFIAMAEQLPEMLAQGQPVRVSMDLIVTADDLVIEEFNGELRRLGEVLG</sequence>
<gene>
    <name evidence="2" type="ORF">ACFFR3_35995</name>
</gene>
<dbReference type="EMBL" id="JBHMCF010000040">
    <property type="protein sequence ID" value="MFB9474926.1"/>
    <property type="molecule type" value="Genomic_DNA"/>
</dbReference>
<dbReference type="Proteomes" id="UP001589568">
    <property type="component" value="Unassembled WGS sequence"/>
</dbReference>
<dbReference type="InterPro" id="IPR000157">
    <property type="entry name" value="TIR_dom"/>
</dbReference>
<dbReference type="Pfam" id="PF13676">
    <property type="entry name" value="TIR_2"/>
    <property type="match status" value="1"/>
</dbReference>
<name>A0ABV5NX84_9ACTN</name>
<evidence type="ECO:0000313" key="2">
    <source>
        <dbReference type="EMBL" id="MFB9474926.1"/>
    </source>
</evidence>